<feature type="transmembrane region" description="Helical" evidence="1">
    <location>
        <begin position="248"/>
        <end position="267"/>
    </location>
</feature>
<comment type="caution">
    <text evidence="2">The sequence shown here is derived from an EMBL/GenBank/DDBJ whole genome shotgun (WGS) entry which is preliminary data.</text>
</comment>
<keyword evidence="1" id="KW-1133">Transmembrane helix</keyword>
<accession>A0ABP1R5A9</accession>
<evidence type="ECO:0008006" key="4">
    <source>
        <dbReference type="Google" id="ProtNLM"/>
    </source>
</evidence>
<evidence type="ECO:0000313" key="2">
    <source>
        <dbReference type="EMBL" id="CAL8118862.1"/>
    </source>
</evidence>
<feature type="transmembrane region" description="Helical" evidence="1">
    <location>
        <begin position="216"/>
        <end position="236"/>
    </location>
</feature>
<gene>
    <name evidence="2" type="ORF">ODALV1_LOCUS18302</name>
</gene>
<evidence type="ECO:0000256" key="1">
    <source>
        <dbReference type="SAM" id="Phobius"/>
    </source>
</evidence>
<keyword evidence="1" id="KW-0472">Membrane</keyword>
<name>A0ABP1R5A9_9HEXA</name>
<keyword evidence="1" id="KW-0812">Transmembrane</keyword>
<reference evidence="2 3" key="1">
    <citation type="submission" date="2024-08" db="EMBL/GenBank/DDBJ databases">
        <authorList>
            <person name="Cucini C."/>
            <person name="Frati F."/>
        </authorList>
    </citation>
    <scope>NUCLEOTIDE SEQUENCE [LARGE SCALE GENOMIC DNA]</scope>
</reference>
<dbReference type="EMBL" id="CAXLJM020000057">
    <property type="protein sequence ID" value="CAL8118862.1"/>
    <property type="molecule type" value="Genomic_DNA"/>
</dbReference>
<sequence length="362" mass="41410">MEVTIPGPIKAFNSVFTIGSVFIGIIFFTIMNFSSTQRNLLSLINLLVSPPKSHSLPPSKIAREKERKLIRRKFIDFTTHTLIMIALFSMYFINQLAEFGIKRCILMYWQRISHQPIKHGWAPSDTERKGVRHFREMTWWMKIISCVVIFTDLDSDLTVAATINLFFILTRTLRSFSIHVIVNQITSRKFCVVSCSETLFQYRKLQKIIMLAGRSFNVLTAIFVFTYLVNMCVQVIQMFKDPRWESTIVLLISSIYFGWTLVAAAEIMSDLRRMVQDVNSNVHSGYKNEVSPATVLLQKNILVYEIGSGNLGFGVSDIFTVTYSFIGSIVVALLSNSTIVLQSYDFYERSRPPPPPPPPIED</sequence>
<proteinExistence type="predicted"/>
<dbReference type="Proteomes" id="UP001642540">
    <property type="component" value="Unassembled WGS sequence"/>
</dbReference>
<organism evidence="2 3">
    <name type="scientific">Orchesella dallaii</name>
    <dbReference type="NCBI Taxonomy" id="48710"/>
    <lineage>
        <taxon>Eukaryota</taxon>
        <taxon>Metazoa</taxon>
        <taxon>Ecdysozoa</taxon>
        <taxon>Arthropoda</taxon>
        <taxon>Hexapoda</taxon>
        <taxon>Collembola</taxon>
        <taxon>Entomobryomorpha</taxon>
        <taxon>Entomobryoidea</taxon>
        <taxon>Orchesellidae</taxon>
        <taxon>Orchesellinae</taxon>
        <taxon>Orchesella</taxon>
    </lineage>
</organism>
<protein>
    <recommendedName>
        <fullName evidence="4">Gustatory receptor</fullName>
    </recommendedName>
</protein>
<keyword evidence="3" id="KW-1185">Reference proteome</keyword>
<feature type="transmembrane region" description="Helical" evidence="1">
    <location>
        <begin position="12"/>
        <end position="33"/>
    </location>
</feature>
<evidence type="ECO:0000313" key="3">
    <source>
        <dbReference type="Proteomes" id="UP001642540"/>
    </source>
</evidence>
<feature type="transmembrane region" description="Helical" evidence="1">
    <location>
        <begin position="74"/>
        <end position="93"/>
    </location>
</feature>